<name>A0AAW0H426_MYOGA</name>
<feature type="transmembrane region" description="Helical" evidence="1">
    <location>
        <begin position="20"/>
        <end position="41"/>
    </location>
</feature>
<keyword evidence="3" id="KW-1185">Reference proteome</keyword>
<dbReference type="EMBL" id="JBBHLL010000808">
    <property type="protein sequence ID" value="KAK7797582.1"/>
    <property type="molecule type" value="Genomic_DNA"/>
</dbReference>
<evidence type="ECO:0000256" key="1">
    <source>
        <dbReference type="SAM" id="Phobius"/>
    </source>
</evidence>
<keyword evidence="1" id="KW-0812">Transmembrane</keyword>
<proteinExistence type="predicted"/>
<evidence type="ECO:0000313" key="3">
    <source>
        <dbReference type="Proteomes" id="UP001488838"/>
    </source>
</evidence>
<comment type="caution">
    <text evidence="2">The sequence shown here is derived from an EMBL/GenBank/DDBJ whole genome shotgun (WGS) entry which is preliminary data.</text>
</comment>
<feature type="non-terminal residue" evidence="2">
    <location>
        <position position="79"/>
    </location>
</feature>
<dbReference type="Proteomes" id="UP001488838">
    <property type="component" value="Unassembled WGS sequence"/>
</dbReference>
<accession>A0AAW0H426</accession>
<keyword evidence="1" id="KW-1133">Transmembrane helix</keyword>
<sequence length="79" mass="9046">MNIGKVEKWLEITPQPCSNFSFLVSWLSLVLTITILLIKLVSSDSGYDEFKMHNFISLFYGTVTLMLNPVIDTFKIDVE</sequence>
<reference evidence="2 3" key="1">
    <citation type="journal article" date="2023" name="bioRxiv">
        <title>Conserved and derived expression patterns and positive selection on dental genes reveal complex evolutionary context of ever-growing rodent molars.</title>
        <authorList>
            <person name="Calamari Z.T."/>
            <person name="Song A."/>
            <person name="Cohen E."/>
            <person name="Akter M."/>
            <person name="Roy R.D."/>
            <person name="Hallikas O."/>
            <person name="Christensen M.M."/>
            <person name="Li P."/>
            <person name="Marangoni P."/>
            <person name="Jernvall J."/>
            <person name="Klein O.D."/>
        </authorList>
    </citation>
    <scope>NUCLEOTIDE SEQUENCE [LARGE SCALE GENOMIC DNA]</scope>
    <source>
        <strain evidence="2">V071</strain>
    </source>
</reference>
<evidence type="ECO:0000313" key="2">
    <source>
        <dbReference type="EMBL" id="KAK7797582.1"/>
    </source>
</evidence>
<dbReference type="AlphaFoldDB" id="A0AAW0H426"/>
<protein>
    <submittedName>
        <fullName evidence="2">Uncharacterized protein</fullName>
    </submittedName>
</protein>
<keyword evidence="1" id="KW-0472">Membrane</keyword>
<organism evidence="2 3">
    <name type="scientific">Myodes glareolus</name>
    <name type="common">Bank vole</name>
    <name type="synonym">Clethrionomys glareolus</name>
    <dbReference type="NCBI Taxonomy" id="447135"/>
    <lineage>
        <taxon>Eukaryota</taxon>
        <taxon>Metazoa</taxon>
        <taxon>Chordata</taxon>
        <taxon>Craniata</taxon>
        <taxon>Vertebrata</taxon>
        <taxon>Euteleostomi</taxon>
        <taxon>Mammalia</taxon>
        <taxon>Eutheria</taxon>
        <taxon>Euarchontoglires</taxon>
        <taxon>Glires</taxon>
        <taxon>Rodentia</taxon>
        <taxon>Myomorpha</taxon>
        <taxon>Muroidea</taxon>
        <taxon>Cricetidae</taxon>
        <taxon>Arvicolinae</taxon>
        <taxon>Myodes</taxon>
    </lineage>
</organism>
<feature type="transmembrane region" description="Helical" evidence="1">
    <location>
        <begin position="53"/>
        <end position="71"/>
    </location>
</feature>
<gene>
    <name evidence="2" type="ORF">U0070_001358</name>
</gene>